<feature type="domain" description="Mammalian cell entry C-terminal" evidence="4">
    <location>
        <begin position="121"/>
        <end position="301"/>
    </location>
</feature>
<dbReference type="RefSeq" id="WP_138229637.1">
    <property type="nucleotide sequence ID" value="NZ_AP022577.1"/>
</dbReference>
<protein>
    <submittedName>
        <fullName evidence="5">Mce family protein Mce3C</fullName>
    </submittedName>
</protein>
<evidence type="ECO:0000256" key="2">
    <source>
        <dbReference type="SAM" id="Phobius"/>
    </source>
</evidence>
<dbReference type="PRINTS" id="PR01782">
    <property type="entry name" value="MCEVIRFACTOR"/>
</dbReference>
<dbReference type="NCBIfam" id="TIGR00996">
    <property type="entry name" value="Mtu_fam_mce"/>
    <property type="match status" value="1"/>
</dbReference>
<organism evidence="5 6">
    <name type="scientific">Mycolicibacterium aubagnense</name>
    <dbReference type="NCBI Taxonomy" id="319707"/>
    <lineage>
        <taxon>Bacteria</taxon>
        <taxon>Bacillati</taxon>
        <taxon>Actinomycetota</taxon>
        <taxon>Actinomycetes</taxon>
        <taxon>Mycobacteriales</taxon>
        <taxon>Mycobacteriaceae</taxon>
        <taxon>Mycolicibacterium</taxon>
    </lineage>
</organism>
<feature type="compositionally biased region" description="Pro residues" evidence="1">
    <location>
        <begin position="404"/>
        <end position="417"/>
    </location>
</feature>
<dbReference type="InterPro" id="IPR003399">
    <property type="entry name" value="Mce/MlaD"/>
</dbReference>
<dbReference type="Pfam" id="PF11887">
    <property type="entry name" value="Mce4_CUP1"/>
    <property type="match status" value="1"/>
</dbReference>
<feature type="transmembrane region" description="Helical" evidence="2">
    <location>
        <begin position="12"/>
        <end position="30"/>
    </location>
</feature>
<evidence type="ECO:0000256" key="1">
    <source>
        <dbReference type="SAM" id="MobiDB-lite"/>
    </source>
</evidence>
<feature type="compositionally biased region" description="Pro residues" evidence="1">
    <location>
        <begin position="441"/>
        <end position="450"/>
    </location>
</feature>
<evidence type="ECO:0000313" key="6">
    <source>
        <dbReference type="Proteomes" id="UP000465609"/>
    </source>
</evidence>
<dbReference type="InterPro" id="IPR024516">
    <property type="entry name" value="Mce_C"/>
</dbReference>
<dbReference type="InterPro" id="IPR005693">
    <property type="entry name" value="Mce"/>
</dbReference>
<feature type="domain" description="Mce/MlaD" evidence="3">
    <location>
        <begin position="39"/>
        <end position="113"/>
    </location>
</feature>
<dbReference type="PANTHER" id="PTHR33371:SF18">
    <property type="entry name" value="MCE-FAMILY PROTEIN MCE3C"/>
    <property type="match status" value="1"/>
</dbReference>
<keyword evidence="2" id="KW-0472">Membrane</keyword>
<dbReference type="EMBL" id="AP022577">
    <property type="protein sequence ID" value="BBX87239.1"/>
    <property type="molecule type" value="Genomic_DNA"/>
</dbReference>
<sequence>MKPFAERSHFALGAIGISAVVVIATVALMFQKIPFVSGTSTYSGYFEDASGLHTGAPVDISGFPAGRVASIDLDGPRVLIKFTVDDNVHLGDRTEAAIKTKGLLGSKMLEVVPKGDSDLKGTIPLERTVSAYQLPDALGDVTNAISGLDTHQLSDSLSTVSEAFANTAPDLRDAVNGIARFSKTLGDRDAQLRSLLDNASKATTVLANRSDKVVSLVKDTNALLVQLRTQSAAVSRLWNSLSAVSLQLKGLIAENRSQLRPALDKLNGVVAMLDNRKERLQQAVKGLSQYALALGDAVGSGPFFKAYIVNLLPGQFVQPFVDAAFSDLGVDPNAKLPSQLQDPQTGQPGTPPLPVPFPRTGQGGEPRLTLPDAITGKPGDTACGPPGIPLPGPGCYPARETQPAPAPGGPPPGPPALAPGQTAMPEPPKTPPLQVSDPVQLPAPTPGGQP</sequence>
<feature type="region of interest" description="Disordered" evidence="1">
    <location>
        <begin position="334"/>
        <end position="450"/>
    </location>
</feature>
<keyword evidence="6" id="KW-1185">Reference proteome</keyword>
<reference evidence="5 6" key="1">
    <citation type="journal article" date="2019" name="Emerg. Microbes Infect.">
        <title>Comprehensive subspecies identification of 175 nontuberculous mycobacteria species based on 7547 genomic profiles.</title>
        <authorList>
            <person name="Matsumoto Y."/>
            <person name="Kinjo T."/>
            <person name="Motooka D."/>
            <person name="Nabeya D."/>
            <person name="Jung N."/>
            <person name="Uechi K."/>
            <person name="Horii T."/>
            <person name="Iida T."/>
            <person name="Fujita J."/>
            <person name="Nakamura S."/>
        </authorList>
    </citation>
    <scope>NUCLEOTIDE SEQUENCE [LARGE SCALE GENOMIC DNA]</scope>
    <source>
        <strain evidence="5 6">JCM 15296</strain>
    </source>
</reference>
<evidence type="ECO:0000259" key="4">
    <source>
        <dbReference type="Pfam" id="PF11887"/>
    </source>
</evidence>
<dbReference type="Proteomes" id="UP000465609">
    <property type="component" value="Chromosome"/>
</dbReference>
<dbReference type="InterPro" id="IPR052336">
    <property type="entry name" value="MlaD_Phospholipid_Transporter"/>
</dbReference>
<evidence type="ECO:0000313" key="5">
    <source>
        <dbReference type="EMBL" id="BBX87239.1"/>
    </source>
</evidence>
<name>A0ABM7IKI7_9MYCO</name>
<gene>
    <name evidence="5" type="primary">mce3C</name>
    <name evidence="5" type="ORF">MAUB_51120</name>
</gene>
<dbReference type="PANTHER" id="PTHR33371">
    <property type="entry name" value="INTERMEMBRANE PHOSPHOLIPID TRANSPORT SYSTEM BINDING PROTEIN MLAD-RELATED"/>
    <property type="match status" value="1"/>
</dbReference>
<accession>A0ABM7IKI7</accession>
<keyword evidence="2" id="KW-1133">Transmembrane helix</keyword>
<proteinExistence type="predicted"/>
<evidence type="ECO:0000259" key="3">
    <source>
        <dbReference type="Pfam" id="PF02470"/>
    </source>
</evidence>
<keyword evidence="2" id="KW-0812">Transmembrane</keyword>
<dbReference type="Pfam" id="PF02470">
    <property type="entry name" value="MlaD"/>
    <property type="match status" value="1"/>
</dbReference>